<feature type="domain" description="Glucose-methanol-choline oxidoreductase C-terminal" evidence="1">
    <location>
        <begin position="134"/>
        <end position="182"/>
    </location>
</feature>
<dbReference type="Proteomes" id="UP000499080">
    <property type="component" value="Unassembled WGS sequence"/>
</dbReference>
<dbReference type="SUPFAM" id="SSF54373">
    <property type="entry name" value="FAD-linked reductases, C-terminal domain"/>
    <property type="match status" value="1"/>
</dbReference>
<dbReference type="PANTHER" id="PTHR11552">
    <property type="entry name" value="GLUCOSE-METHANOL-CHOLINE GMC OXIDOREDUCTASE"/>
    <property type="match status" value="1"/>
</dbReference>
<gene>
    <name evidence="2" type="ORF">AVEN_201899_1</name>
</gene>
<dbReference type="Pfam" id="PF05199">
    <property type="entry name" value="GMC_oxred_C"/>
    <property type="match status" value="1"/>
</dbReference>
<organism evidence="2 3">
    <name type="scientific">Araneus ventricosus</name>
    <name type="common">Orbweaver spider</name>
    <name type="synonym">Epeira ventricosa</name>
    <dbReference type="NCBI Taxonomy" id="182803"/>
    <lineage>
        <taxon>Eukaryota</taxon>
        <taxon>Metazoa</taxon>
        <taxon>Ecdysozoa</taxon>
        <taxon>Arthropoda</taxon>
        <taxon>Chelicerata</taxon>
        <taxon>Arachnida</taxon>
        <taxon>Araneae</taxon>
        <taxon>Araneomorphae</taxon>
        <taxon>Entelegynae</taxon>
        <taxon>Araneoidea</taxon>
        <taxon>Araneidae</taxon>
        <taxon>Araneus</taxon>
    </lineage>
</organism>
<keyword evidence="3" id="KW-1185">Reference proteome</keyword>
<evidence type="ECO:0000259" key="1">
    <source>
        <dbReference type="Pfam" id="PF05199"/>
    </source>
</evidence>
<dbReference type="GO" id="GO:0016614">
    <property type="term" value="F:oxidoreductase activity, acting on CH-OH group of donors"/>
    <property type="evidence" value="ECO:0007669"/>
    <property type="project" value="InterPro"/>
</dbReference>
<sequence>MTTSMYATYTLIPVIADLPVGQNLQNHWATILTFELAPNIKPFTEKQVDESQIKNYIYYKKGVLTSPGLSVLAFLNRKEPIAAGNYPDHQLYFWEGATDLAEHQLNIRPDYFEAIFGPYKDKHFYFCLSQILRPKGRGEVTLRSADPYDPPVIDPKYFSHPDDLEVIVEGMKKCKEIGESEAMKKIGSKIFTTVYPGCERFVDDD</sequence>
<comment type="caution">
    <text evidence="2">The sequence shown here is derived from an EMBL/GenBank/DDBJ whole genome shotgun (WGS) entry which is preliminary data.</text>
</comment>
<reference evidence="2 3" key="1">
    <citation type="journal article" date="2019" name="Sci. Rep.">
        <title>Orb-weaving spider Araneus ventricosus genome elucidates the spidroin gene catalogue.</title>
        <authorList>
            <person name="Kono N."/>
            <person name="Nakamura H."/>
            <person name="Ohtoshi R."/>
            <person name="Moran D.A.P."/>
            <person name="Shinohara A."/>
            <person name="Yoshida Y."/>
            <person name="Fujiwara M."/>
            <person name="Mori M."/>
            <person name="Tomita M."/>
            <person name="Arakawa K."/>
        </authorList>
    </citation>
    <scope>NUCLEOTIDE SEQUENCE [LARGE SCALE GENOMIC DNA]</scope>
</reference>
<dbReference type="AlphaFoldDB" id="A0A4Y2S1U5"/>
<accession>A0A4Y2S1U5</accession>
<feature type="non-terminal residue" evidence="2">
    <location>
        <position position="205"/>
    </location>
</feature>
<dbReference type="InterPro" id="IPR012132">
    <property type="entry name" value="GMC_OxRdtase"/>
</dbReference>
<dbReference type="PANTHER" id="PTHR11552:SF147">
    <property type="entry name" value="CHOLINE DEHYDROGENASE, MITOCHONDRIAL"/>
    <property type="match status" value="1"/>
</dbReference>
<dbReference type="OrthoDB" id="269227at2759"/>
<evidence type="ECO:0000313" key="2">
    <source>
        <dbReference type="EMBL" id="GBN82092.1"/>
    </source>
</evidence>
<protein>
    <recommendedName>
        <fullName evidence="1">Glucose-methanol-choline oxidoreductase C-terminal domain-containing protein</fullName>
    </recommendedName>
</protein>
<dbReference type="EMBL" id="BGPR01019487">
    <property type="protein sequence ID" value="GBN82092.1"/>
    <property type="molecule type" value="Genomic_DNA"/>
</dbReference>
<dbReference type="InterPro" id="IPR007867">
    <property type="entry name" value="GMC_OxRtase_C"/>
</dbReference>
<proteinExistence type="predicted"/>
<dbReference type="GO" id="GO:0050660">
    <property type="term" value="F:flavin adenine dinucleotide binding"/>
    <property type="evidence" value="ECO:0007669"/>
    <property type="project" value="InterPro"/>
</dbReference>
<name>A0A4Y2S1U5_ARAVE</name>
<evidence type="ECO:0000313" key="3">
    <source>
        <dbReference type="Proteomes" id="UP000499080"/>
    </source>
</evidence>
<dbReference type="Gene3D" id="3.30.560.10">
    <property type="entry name" value="Glucose Oxidase, domain 3"/>
    <property type="match status" value="1"/>
</dbReference>